<keyword evidence="1" id="KW-0732">Signal</keyword>
<dbReference type="NCBIfam" id="TIGR01614">
    <property type="entry name" value="PME_inhib"/>
    <property type="match status" value="1"/>
</dbReference>
<organism evidence="3 4">
    <name type="scientific">Erythranthe guttata</name>
    <name type="common">Yellow monkey flower</name>
    <name type="synonym">Mimulus guttatus</name>
    <dbReference type="NCBI Taxonomy" id="4155"/>
    <lineage>
        <taxon>Eukaryota</taxon>
        <taxon>Viridiplantae</taxon>
        <taxon>Streptophyta</taxon>
        <taxon>Embryophyta</taxon>
        <taxon>Tracheophyta</taxon>
        <taxon>Spermatophyta</taxon>
        <taxon>Magnoliopsida</taxon>
        <taxon>eudicotyledons</taxon>
        <taxon>Gunneridae</taxon>
        <taxon>Pentapetalae</taxon>
        <taxon>asterids</taxon>
        <taxon>lamiids</taxon>
        <taxon>Lamiales</taxon>
        <taxon>Phrymaceae</taxon>
        <taxon>Erythranthe</taxon>
    </lineage>
</organism>
<feature type="non-terminal residue" evidence="3">
    <location>
        <position position="1"/>
    </location>
</feature>
<evidence type="ECO:0000313" key="4">
    <source>
        <dbReference type="Proteomes" id="UP000030748"/>
    </source>
</evidence>
<evidence type="ECO:0000313" key="3">
    <source>
        <dbReference type="EMBL" id="EYU24772.1"/>
    </source>
</evidence>
<name>A0A022Q7V5_ERYGU</name>
<dbReference type="SUPFAM" id="SSF101148">
    <property type="entry name" value="Plant invertase/pectin methylesterase inhibitor"/>
    <property type="match status" value="1"/>
</dbReference>
<evidence type="ECO:0000256" key="1">
    <source>
        <dbReference type="ARBA" id="ARBA00022729"/>
    </source>
</evidence>
<dbReference type="Proteomes" id="UP000030748">
    <property type="component" value="Unassembled WGS sequence"/>
</dbReference>
<dbReference type="eggNOG" id="ENOG502QXIN">
    <property type="taxonomic scope" value="Eukaryota"/>
</dbReference>
<dbReference type="InterPro" id="IPR035513">
    <property type="entry name" value="Invertase/methylesterase_inhib"/>
</dbReference>
<sequence length="203" mass="21937">TKPSSNTNHSNTANDDDVTNFIKAECRTATLYPSLCIQCLSTYNSTTTPLSSHKQLAQAALSVSLSRARSAATFISKAARIRGLKPMEYRAVKDCVENMASTVDQLSRAVKELGGWSGTHNQVDFNWHDSNVESWVGAALTFQNTCLDGFSSPVIGGSVEVAVRVRVIDCAQVTSNALALVHRYAARHKLVRTTSSESTVNSP</sequence>
<dbReference type="PANTHER" id="PTHR31080">
    <property type="entry name" value="PECTINESTERASE INHIBITOR-LIKE"/>
    <property type="match status" value="1"/>
</dbReference>
<dbReference type="GO" id="GO:0004857">
    <property type="term" value="F:enzyme inhibitor activity"/>
    <property type="evidence" value="ECO:0000318"/>
    <property type="project" value="GO_Central"/>
</dbReference>
<keyword evidence="4" id="KW-1185">Reference proteome</keyword>
<dbReference type="CDD" id="cd15798">
    <property type="entry name" value="PMEI-like_3"/>
    <property type="match status" value="1"/>
</dbReference>
<dbReference type="InterPro" id="IPR051955">
    <property type="entry name" value="PME_Inhibitor"/>
</dbReference>
<dbReference type="EMBL" id="KI632112">
    <property type="protein sequence ID" value="EYU24772.1"/>
    <property type="molecule type" value="Genomic_DNA"/>
</dbReference>
<dbReference type="PANTHER" id="PTHR31080:SF207">
    <property type="entry name" value="PECTINESTERASE INHIBITOR 9"/>
    <property type="match status" value="1"/>
</dbReference>
<dbReference type="AlphaFoldDB" id="A0A022Q7V5"/>
<accession>A0A022Q7V5</accession>
<dbReference type="InterPro" id="IPR006501">
    <property type="entry name" value="Pectinesterase_inhib_dom"/>
</dbReference>
<dbReference type="Pfam" id="PF04043">
    <property type="entry name" value="PMEI"/>
    <property type="match status" value="1"/>
</dbReference>
<reference evidence="3 4" key="1">
    <citation type="journal article" date="2013" name="Proc. Natl. Acad. Sci. U.S.A.">
        <title>Fine-scale variation in meiotic recombination in Mimulus inferred from population shotgun sequencing.</title>
        <authorList>
            <person name="Hellsten U."/>
            <person name="Wright K.M."/>
            <person name="Jenkins J."/>
            <person name="Shu S."/>
            <person name="Yuan Y."/>
            <person name="Wessler S.R."/>
            <person name="Schmutz J."/>
            <person name="Willis J.H."/>
            <person name="Rokhsar D.S."/>
        </authorList>
    </citation>
    <scope>NUCLEOTIDE SEQUENCE [LARGE SCALE GENOMIC DNA]</scope>
    <source>
        <strain evidence="4">cv. DUN x IM62</strain>
    </source>
</reference>
<protein>
    <recommendedName>
        <fullName evidence="2">Pectinesterase inhibitor domain-containing protein</fullName>
    </recommendedName>
</protein>
<dbReference type="Gene3D" id="1.20.140.40">
    <property type="entry name" value="Invertase/pectin methylesterase inhibitor family protein"/>
    <property type="match status" value="1"/>
</dbReference>
<evidence type="ECO:0000259" key="2">
    <source>
        <dbReference type="SMART" id="SM00856"/>
    </source>
</evidence>
<feature type="domain" description="Pectinesterase inhibitor" evidence="2">
    <location>
        <begin position="17"/>
        <end position="180"/>
    </location>
</feature>
<dbReference type="GO" id="GO:0009505">
    <property type="term" value="C:plant-type cell wall"/>
    <property type="evidence" value="ECO:0000318"/>
    <property type="project" value="GO_Central"/>
</dbReference>
<dbReference type="STRING" id="4155.A0A022Q7V5"/>
<dbReference type="SMART" id="SM00856">
    <property type="entry name" value="PMEI"/>
    <property type="match status" value="1"/>
</dbReference>
<dbReference type="GO" id="GO:0009827">
    <property type="term" value="P:plant-type cell wall modification"/>
    <property type="evidence" value="ECO:0000318"/>
    <property type="project" value="GO_Central"/>
</dbReference>
<gene>
    <name evidence="3" type="ORF">MIMGU_mgv1a020204mg</name>
</gene>
<proteinExistence type="predicted"/>